<sequence>MARRSLVAAYYWSRYRMPAPMPKFDGPPPVAAPQSMNSTKTNEFIDPIDDKFPISIRGPLVRPDVPEDQYVDGWYICTSMTHHLGDYRPWSASAPPNAFRFRPFSEFDAKGREYVQYFREFSRFDAHKSQGKGQNGFPFREAYLAKMNEENSKTPPPTLETIMDRAVREQHQHSRVPSQLEVQRDVGRVEKPPPCAGKIAVDRSVFPFVWKTEDWYEYEVSKVRNRRFVFHNTEEAGIHGSEVTYKIVLEGFWDHHVMKLAEDVCMFLKDVGRQITEEKLLAVRRMLQGGAVDPDLVSTFNAAHAGPFGKADIYDTEEVVNFLRADLFKLEEQCLGIINRCNTPVPGATNIYDPHVSWPHVEKLEPWIRMAEFWTSSSDTSFTELEMSTAHYEFRKFFRVIICKLPFQSTEFEKRMYDIRHWLHRQTSCEFHTIYRRNVVHDAAVFPTEHDPATPTTHEHHRMFSFALDWQSAPTNRLGVYTVAQGEDWESIAMRLGCDVRELRNANPSIETLETGCAINVPNCATRRLSSFGSIPRMLPLQSSSAKDGHRIRTWEEAAAILECTVEELQQCNSHAALTYLQKEGDAGEFDATVTELVAPLSCWSSSADSEFCPVELVYANDTFSTIAKRLTCTEASLREANGGIDNVTGLRFVHVPKDAKTPRRLVEPQLRPKTANDALLARTTAEQETFQLTDIPSLPSNAKLFPHEYHTPTSRFPLTPKETQSTQDWMAYTSKYLDKQFTHQAEPEPSYNVNKLWPMQQVPGKVDQTPFEEDQTWLLHPIPVQQMEQHHPEKDLQDLPFVNHEQFPRSLEWVAP</sequence>
<accession>G0TW28</accession>
<protein>
    <recommendedName>
        <fullName evidence="1">LysM domain-containing protein</fullName>
    </recommendedName>
</protein>
<feature type="domain" description="LysM" evidence="1">
    <location>
        <begin position="621"/>
        <end position="648"/>
    </location>
</feature>
<dbReference type="AlphaFoldDB" id="G0TW28"/>
<dbReference type="Pfam" id="PF01476">
    <property type="entry name" value="LysM"/>
    <property type="match status" value="2"/>
</dbReference>
<reference evidence="2" key="1">
    <citation type="journal article" date="2012" name="Proc. Natl. Acad. Sci. U.S.A.">
        <title>Antigenic diversity is generated by distinct evolutionary mechanisms in African trypanosome species.</title>
        <authorList>
            <person name="Jackson A.P."/>
            <person name="Berry A."/>
            <person name="Aslett M."/>
            <person name="Allison H.C."/>
            <person name="Burton P."/>
            <person name="Vavrova-Anderson J."/>
            <person name="Brown R."/>
            <person name="Browne H."/>
            <person name="Corton N."/>
            <person name="Hauser H."/>
            <person name="Gamble J."/>
            <person name="Gilderthorp R."/>
            <person name="Marcello L."/>
            <person name="McQuillan J."/>
            <person name="Otto T.D."/>
            <person name="Quail M.A."/>
            <person name="Sanders M.J."/>
            <person name="van Tonder A."/>
            <person name="Ginger M.L."/>
            <person name="Field M.C."/>
            <person name="Barry J.D."/>
            <person name="Hertz-Fowler C."/>
            <person name="Berriman M."/>
        </authorList>
    </citation>
    <scope>NUCLEOTIDE SEQUENCE</scope>
    <source>
        <strain evidence="2">Y486</strain>
    </source>
</reference>
<organism evidence="2">
    <name type="scientific">Trypanosoma vivax (strain Y486)</name>
    <dbReference type="NCBI Taxonomy" id="1055687"/>
    <lineage>
        <taxon>Eukaryota</taxon>
        <taxon>Discoba</taxon>
        <taxon>Euglenozoa</taxon>
        <taxon>Kinetoplastea</taxon>
        <taxon>Metakinetoplastina</taxon>
        <taxon>Trypanosomatida</taxon>
        <taxon>Trypanosomatidae</taxon>
        <taxon>Trypanosoma</taxon>
        <taxon>Duttonella</taxon>
    </lineage>
</organism>
<gene>
    <name evidence="2" type="ORF">TVY486_0503450</name>
</gene>
<dbReference type="Gene3D" id="3.10.350.10">
    <property type="entry name" value="LysM domain"/>
    <property type="match status" value="1"/>
</dbReference>
<dbReference type="EMBL" id="HE573021">
    <property type="protein sequence ID" value="CCC48144.1"/>
    <property type="molecule type" value="Genomic_DNA"/>
</dbReference>
<feature type="domain" description="LysM" evidence="1">
    <location>
        <begin position="481"/>
        <end position="510"/>
    </location>
</feature>
<evidence type="ECO:0000259" key="1">
    <source>
        <dbReference type="Pfam" id="PF01476"/>
    </source>
</evidence>
<dbReference type="VEuPathDB" id="TriTrypDB:TvY486_0503450"/>
<proteinExistence type="predicted"/>
<dbReference type="InterPro" id="IPR018392">
    <property type="entry name" value="LysM"/>
</dbReference>
<name>G0TW28_TRYVY</name>
<dbReference type="CDD" id="cd00118">
    <property type="entry name" value="LysM"/>
    <property type="match status" value="1"/>
</dbReference>
<dbReference type="SUPFAM" id="SSF54106">
    <property type="entry name" value="LysM domain"/>
    <property type="match status" value="1"/>
</dbReference>
<dbReference type="InterPro" id="IPR036779">
    <property type="entry name" value="LysM_dom_sf"/>
</dbReference>
<evidence type="ECO:0000313" key="2">
    <source>
        <dbReference type="EMBL" id="CCC48144.1"/>
    </source>
</evidence>